<dbReference type="Proteomes" id="UP000016933">
    <property type="component" value="Unassembled WGS sequence"/>
</dbReference>
<name>N1PGX7_DOTSN</name>
<sequence>MLRVGQPTIDSVVDSSFYNTTTAPAPHVSQCKLVKIAGKLQHVKKSCLSKVVASGKTSWNSLQPKVEEKIAQYLAKKPQTVAGDDFGVSIVDYADDLDLAN</sequence>
<accession>N1PGX7</accession>
<dbReference type="AlphaFoldDB" id="N1PGX7"/>
<dbReference type="EMBL" id="KB446542">
    <property type="protein sequence ID" value="EME41873.1"/>
    <property type="molecule type" value="Genomic_DNA"/>
</dbReference>
<gene>
    <name evidence="1" type="ORF">DOTSEDRAFT_74061</name>
</gene>
<evidence type="ECO:0000313" key="2">
    <source>
        <dbReference type="Proteomes" id="UP000016933"/>
    </source>
</evidence>
<reference evidence="2" key="1">
    <citation type="journal article" date="2012" name="PLoS Genet.">
        <title>The genomes of the fungal plant pathogens Cladosporium fulvum and Dothistroma septosporum reveal adaptation to different hosts and lifestyles but also signatures of common ancestry.</title>
        <authorList>
            <person name="de Wit P.J.G.M."/>
            <person name="van der Burgt A."/>
            <person name="Oekmen B."/>
            <person name="Stergiopoulos I."/>
            <person name="Abd-Elsalam K.A."/>
            <person name="Aerts A.L."/>
            <person name="Bahkali A.H."/>
            <person name="Beenen H.G."/>
            <person name="Chettri P."/>
            <person name="Cox M.P."/>
            <person name="Datema E."/>
            <person name="de Vries R.P."/>
            <person name="Dhillon B."/>
            <person name="Ganley A.R."/>
            <person name="Griffiths S.A."/>
            <person name="Guo Y."/>
            <person name="Hamelin R.C."/>
            <person name="Henrissat B."/>
            <person name="Kabir M.S."/>
            <person name="Jashni M.K."/>
            <person name="Kema G."/>
            <person name="Klaubauf S."/>
            <person name="Lapidus A."/>
            <person name="Levasseur A."/>
            <person name="Lindquist E."/>
            <person name="Mehrabi R."/>
            <person name="Ohm R.A."/>
            <person name="Owen T.J."/>
            <person name="Salamov A."/>
            <person name="Schwelm A."/>
            <person name="Schijlen E."/>
            <person name="Sun H."/>
            <person name="van den Burg H.A."/>
            <person name="van Ham R.C.H.J."/>
            <person name="Zhang S."/>
            <person name="Goodwin S.B."/>
            <person name="Grigoriev I.V."/>
            <person name="Collemare J."/>
            <person name="Bradshaw R.E."/>
        </authorList>
    </citation>
    <scope>NUCLEOTIDE SEQUENCE [LARGE SCALE GENOMIC DNA]</scope>
    <source>
        <strain evidence="2">NZE10 / CBS 128990</strain>
    </source>
</reference>
<dbReference type="HOGENOM" id="CLU_2298293_0_0_1"/>
<keyword evidence="2" id="KW-1185">Reference proteome</keyword>
<protein>
    <submittedName>
        <fullName evidence="1">Uncharacterized protein</fullName>
    </submittedName>
</protein>
<reference evidence="1 2" key="2">
    <citation type="journal article" date="2012" name="PLoS Pathog.">
        <title>Diverse lifestyles and strategies of plant pathogenesis encoded in the genomes of eighteen Dothideomycetes fungi.</title>
        <authorList>
            <person name="Ohm R.A."/>
            <person name="Feau N."/>
            <person name="Henrissat B."/>
            <person name="Schoch C.L."/>
            <person name="Horwitz B.A."/>
            <person name="Barry K.W."/>
            <person name="Condon B.J."/>
            <person name="Copeland A.C."/>
            <person name="Dhillon B."/>
            <person name="Glaser F."/>
            <person name="Hesse C.N."/>
            <person name="Kosti I."/>
            <person name="LaButti K."/>
            <person name="Lindquist E.A."/>
            <person name="Lucas S."/>
            <person name="Salamov A.A."/>
            <person name="Bradshaw R.E."/>
            <person name="Ciuffetti L."/>
            <person name="Hamelin R.C."/>
            <person name="Kema G.H.J."/>
            <person name="Lawrence C."/>
            <person name="Scott J.A."/>
            <person name="Spatafora J.W."/>
            <person name="Turgeon B.G."/>
            <person name="de Wit P.J.G.M."/>
            <person name="Zhong S."/>
            <person name="Goodwin S.B."/>
            <person name="Grigoriev I.V."/>
        </authorList>
    </citation>
    <scope>NUCLEOTIDE SEQUENCE [LARGE SCALE GENOMIC DNA]</scope>
    <source>
        <strain evidence="2">NZE10 / CBS 128990</strain>
    </source>
</reference>
<proteinExistence type="predicted"/>
<organism evidence="1 2">
    <name type="scientific">Dothistroma septosporum (strain NZE10 / CBS 128990)</name>
    <name type="common">Red band needle blight fungus</name>
    <name type="synonym">Mycosphaerella pini</name>
    <dbReference type="NCBI Taxonomy" id="675120"/>
    <lineage>
        <taxon>Eukaryota</taxon>
        <taxon>Fungi</taxon>
        <taxon>Dikarya</taxon>
        <taxon>Ascomycota</taxon>
        <taxon>Pezizomycotina</taxon>
        <taxon>Dothideomycetes</taxon>
        <taxon>Dothideomycetidae</taxon>
        <taxon>Mycosphaerellales</taxon>
        <taxon>Mycosphaerellaceae</taxon>
        <taxon>Dothistroma</taxon>
    </lineage>
</organism>
<evidence type="ECO:0000313" key="1">
    <source>
        <dbReference type="EMBL" id="EME41873.1"/>
    </source>
</evidence>
<feature type="non-terminal residue" evidence="1">
    <location>
        <position position="101"/>
    </location>
</feature>